<accession>A0A0F8X5E6</accession>
<evidence type="ECO:0000313" key="1">
    <source>
        <dbReference type="EMBL" id="KKK64003.1"/>
    </source>
</evidence>
<dbReference type="AlphaFoldDB" id="A0A0F8X5E6"/>
<gene>
    <name evidence="1" type="ORF">LCGC14_2988570</name>
</gene>
<comment type="caution">
    <text evidence="1">The sequence shown here is derived from an EMBL/GenBank/DDBJ whole genome shotgun (WGS) entry which is preliminary data.</text>
</comment>
<organism evidence="1">
    <name type="scientific">marine sediment metagenome</name>
    <dbReference type="NCBI Taxonomy" id="412755"/>
    <lineage>
        <taxon>unclassified sequences</taxon>
        <taxon>metagenomes</taxon>
        <taxon>ecological metagenomes</taxon>
    </lineage>
</organism>
<proteinExistence type="predicted"/>
<name>A0A0F8X5E6_9ZZZZ</name>
<reference evidence="1" key="1">
    <citation type="journal article" date="2015" name="Nature">
        <title>Complex archaea that bridge the gap between prokaryotes and eukaryotes.</title>
        <authorList>
            <person name="Spang A."/>
            <person name="Saw J.H."/>
            <person name="Jorgensen S.L."/>
            <person name="Zaremba-Niedzwiedzka K."/>
            <person name="Martijn J."/>
            <person name="Lind A.E."/>
            <person name="van Eijk R."/>
            <person name="Schleper C."/>
            <person name="Guy L."/>
            <person name="Ettema T.J."/>
        </authorList>
    </citation>
    <scope>NUCLEOTIDE SEQUENCE</scope>
</reference>
<protein>
    <submittedName>
        <fullName evidence="1">Uncharacterized protein</fullName>
    </submittedName>
</protein>
<dbReference type="EMBL" id="LAZR01061230">
    <property type="protein sequence ID" value="KKK64003.1"/>
    <property type="molecule type" value="Genomic_DNA"/>
</dbReference>
<sequence length="78" mass="9103">MRIADKIARLVNDSFSDKLKEAILEKFGMAIETSYNFLSGYHRTTRVDGKDFTQEEMDFLRAYEDGYVAAMKIVREQQ</sequence>